<evidence type="ECO:0000313" key="2">
    <source>
        <dbReference type="Proteomes" id="UP000321578"/>
    </source>
</evidence>
<comment type="caution">
    <text evidence="1">The sequence shown here is derived from an EMBL/GenBank/DDBJ whole genome shotgun (WGS) entry which is preliminary data.</text>
</comment>
<protein>
    <submittedName>
        <fullName evidence="1">Uncharacterized protein</fullName>
    </submittedName>
</protein>
<name>A0A5C6ZJ70_9FLAO</name>
<evidence type="ECO:0000313" key="1">
    <source>
        <dbReference type="EMBL" id="TXD89609.1"/>
    </source>
</evidence>
<dbReference type="OrthoDB" id="1266843at2"/>
<gene>
    <name evidence="1" type="ORF">ESY86_07425</name>
</gene>
<keyword evidence="2" id="KW-1185">Reference proteome</keyword>
<dbReference type="AlphaFoldDB" id="A0A5C6ZJ70"/>
<reference evidence="1 2" key="1">
    <citation type="submission" date="2019-08" db="EMBL/GenBank/DDBJ databases">
        <title>Genomes of Subsaximicrobium wynnwilliamsii strains.</title>
        <authorList>
            <person name="Bowman J.P."/>
        </authorList>
    </citation>
    <scope>NUCLEOTIDE SEQUENCE [LARGE SCALE GENOMIC DNA]</scope>
    <source>
        <strain evidence="1 2">2-80-2</strain>
    </source>
</reference>
<dbReference type="EMBL" id="VORO01000006">
    <property type="protein sequence ID" value="TXD89609.1"/>
    <property type="molecule type" value="Genomic_DNA"/>
</dbReference>
<accession>A0A5C6ZJ70</accession>
<organism evidence="1 2">
    <name type="scientific">Subsaximicrobium wynnwilliamsii</name>
    <dbReference type="NCBI Taxonomy" id="291179"/>
    <lineage>
        <taxon>Bacteria</taxon>
        <taxon>Pseudomonadati</taxon>
        <taxon>Bacteroidota</taxon>
        <taxon>Flavobacteriia</taxon>
        <taxon>Flavobacteriales</taxon>
        <taxon>Flavobacteriaceae</taxon>
        <taxon>Subsaximicrobium</taxon>
    </lineage>
</organism>
<dbReference type="RefSeq" id="WP_147085967.1">
    <property type="nucleotide sequence ID" value="NZ_VORM01000012.1"/>
</dbReference>
<sequence>MTKIYTKSEFQELEFDSKCVIIESLLTNAYFEGQEKIGFQVEIDENNNLLPVPSEIKEMESKKFEALILDLTEKLFAEKIEIEFDTEY</sequence>
<proteinExistence type="predicted"/>
<dbReference type="Proteomes" id="UP000321578">
    <property type="component" value="Unassembled WGS sequence"/>
</dbReference>